<dbReference type="OrthoDB" id="775260at2759"/>
<dbReference type="InterPro" id="IPR018022">
    <property type="entry name" value="IPT"/>
</dbReference>
<evidence type="ECO:0000256" key="1">
    <source>
        <dbReference type="ARBA" id="ARBA00005842"/>
    </source>
</evidence>
<reference evidence="6" key="1">
    <citation type="submission" date="2020-04" db="EMBL/GenBank/DDBJ databases">
        <authorList>
            <person name="Alioto T."/>
            <person name="Alioto T."/>
            <person name="Gomez Garrido J."/>
        </authorList>
    </citation>
    <scope>NUCLEOTIDE SEQUENCE</scope>
    <source>
        <strain evidence="6">A484AB</strain>
    </source>
</reference>
<name>A0A6S7JUD6_PARCT</name>
<dbReference type="GO" id="GO:0005739">
    <property type="term" value="C:mitochondrion"/>
    <property type="evidence" value="ECO:0007669"/>
    <property type="project" value="TreeGrafter"/>
</dbReference>
<dbReference type="SUPFAM" id="SSF52540">
    <property type="entry name" value="P-loop containing nucleoside triphosphate hydrolases"/>
    <property type="match status" value="1"/>
</dbReference>
<comment type="caution">
    <text evidence="6">The sequence shown here is derived from an EMBL/GenBank/DDBJ whole genome shotgun (WGS) entry which is preliminary data.</text>
</comment>
<gene>
    <name evidence="6" type="ORF">PACLA_8A039833</name>
</gene>
<keyword evidence="3" id="KW-0547">Nucleotide-binding</keyword>
<feature type="compositionally biased region" description="Basic residues" evidence="5">
    <location>
        <begin position="531"/>
        <end position="541"/>
    </location>
</feature>
<dbReference type="Proteomes" id="UP001152795">
    <property type="component" value="Unassembled WGS sequence"/>
</dbReference>
<dbReference type="GO" id="GO:0052381">
    <property type="term" value="F:tRNA dimethylallyltransferase activity"/>
    <property type="evidence" value="ECO:0007669"/>
    <property type="project" value="InterPro"/>
</dbReference>
<dbReference type="InterPro" id="IPR027417">
    <property type="entry name" value="P-loop_NTPase"/>
</dbReference>
<dbReference type="PANTHER" id="PTHR11088:SF89">
    <property type="entry name" value="TRNA DIMETHYLALLYLTRANSFERASE"/>
    <property type="match status" value="1"/>
</dbReference>
<proteinExistence type="inferred from homology"/>
<protein>
    <submittedName>
        <fullName evidence="6">tRNA dimethylallyltransferase, mitochondrial-like</fullName>
    </submittedName>
</protein>
<keyword evidence="2" id="KW-0808">Transferase</keyword>
<dbReference type="Gene3D" id="1.10.20.140">
    <property type="match status" value="1"/>
</dbReference>
<keyword evidence="7" id="KW-1185">Reference proteome</keyword>
<dbReference type="GO" id="GO:0005524">
    <property type="term" value="F:ATP binding"/>
    <property type="evidence" value="ECO:0007669"/>
    <property type="project" value="UniProtKB-KW"/>
</dbReference>
<dbReference type="PANTHER" id="PTHR11088">
    <property type="entry name" value="TRNA DIMETHYLALLYLTRANSFERASE"/>
    <property type="match status" value="1"/>
</dbReference>
<dbReference type="Gene3D" id="3.40.50.300">
    <property type="entry name" value="P-loop containing nucleotide triphosphate hydrolases"/>
    <property type="match status" value="1"/>
</dbReference>
<dbReference type="GO" id="GO:0006400">
    <property type="term" value="P:tRNA modification"/>
    <property type="evidence" value="ECO:0007669"/>
    <property type="project" value="TreeGrafter"/>
</dbReference>
<evidence type="ECO:0000256" key="3">
    <source>
        <dbReference type="ARBA" id="ARBA00022741"/>
    </source>
</evidence>
<dbReference type="Gene3D" id="3.30.160.60">
    <property type="entry name" value="Classic Zinc Finger"/>
    <property type="match status" value="1"/>
</dbReference>
<accession>A0A6S7JUD6</accession>
<evidence type="ECO:0000256" key="2">
    <source>
        <dbReference type="ARBA" id="ARBA00022679"/>
    </source>
</evidence>
<keyword evidence="4" id="KW-0067">ATP-binding</keyword>
<feature type="region of interest" description="Disordered" evidence="5">
    <location>
        <begin position="139"/>
        <end position="217"/>
    </location>
</feature>
<organism evidence="6 7">
    <name type="scientific">Paramuricea clavata</name>
    <name type="common">Red gorgonian</name>
    <name type="synonym">Violescent sea-whip</name>
    <dbReference type="NCBI Taxonomy" id="317549"/>
    <lineage>
        <taxon>Eukaryota</taxon>
        <taxon>Metazoa</taxon>
        <taxon>Cnidaria</taxon>
        <taxon>Anthozoa</taxon>
        <taxon>Octocorallia</taxon>
        <taxon>Malacalcyonacea</taxon>
        <taxon>Plexauridae</taxon>
        <taxon>Paramuricea</taxon>
    </lineage>
</organism>
<dbReference type="EMBL" id="CACRXK020020341">
    <property type="protein sequence ID" value="CAB4034698.1"/>
    <property type="molecule type" value="Genomic_DNA"/>
</dbReference>
<feature type="region of interest" description="Disordered" evidence="5">
    <location>
        <begin position="531"/>
        <end position="550"/>
    </location>
</feature>
<evidence type="ECO:0000256" key="4">
    <source>
        <dbReference type="ARBA" id="ARBA00022840"/>
    </source>
</evidence>
<dbReference type="HAMAP" id="MF_00185">
    <property type="entry name" value="IPP_trans"/>
    <property type="match status" value="1"/>
</dbReference>
<evidence type="ECO:0000313" key="6">
    <source>
        <dbReference type="EMBL" id="CAB4034698.1"/>
    </source>
</evidence>
<dbReference type="Pfam" id="PF01715">
    <property type="entry name" value="IPPT"/>
    <property type="match status" value="2"/>
</dbReference>
<evidence type="ECO:0000313" key="7">
    <source>
        <dbReference type="Proteomes" id="UP001152795"/>
    </source>
</evidence>
<feature type="compositionally biased region" description="Basic and acidic residues" evidence="5">
    <location>
        <begin position="203"/>
        <end position="212"/>
    </location>
</feature>
<feature type="compositionally biased region" description="Basic and acidic residues" evidence="5">
    <location>
        <begin position="152"/>
        <end position="169"/>
    </location>
</feature>
<dbReference type="InterPro" id="IPR039657">
    <property type="entry name" value="Dimethylallyltransferase"/>
</dbReference>
<comment type="similarity">
    <text evidence="1">Belongs to the IPP transferase family.</text>
</comment>
<dbReference type="AlphaFoldDB" id="A0A6S7JUD6"/>
<sequence length="550" mass="62534">MAASRSETEPLIIVILGCTGTGKSKLSIEIGRRIEGEIISADSMQVYKGLDIITNKVTLEEQTIIPHHLLDFVETNEKFSVVEFKTIALDVISDIITRQKVPIIVGGTNYYIESLLWENLIDEGRARAGEIRSKFRKVENEEQGENVNSQSRKAENEKRNEDDGTRDANAESATAEYENFQGDVEDGNNSRTRNDENEERNDDDSAREKDSVAENTLVQCERNNAKQKVKSAELGSLETSVKGEAIHTESLDCSANTSPVQESMYTENHEDTEIQNSLHQQLAKVDSAMAQKLHPNDTRKIKRSLQVYERSGITHSEHVAQQQSQEGSSEYSGPMRFNNVCVLWLQCEFETLDKRLDARVDQMIEHGLVDELIEFHNSWKSGCSNSKIQNNEGIFQSIGFKEFREFLNLENSKVDENPDLFQKCVQAMKCATRRYARKQVRWVNNRFLGRPSTSSPDVYSLDATDLGQWESNVFEKAVDIVKSFTRGEKVTHTPLERILTSTVAKHSNYTCTVCNGRIIIGDQNWSAHLRSRSHRHYKKKQQRIEDANTT</sequence>
<evidence type="ECO:0000256" key="5">
    <source>
        <dbReference type="SAM" id="MobiDB-lite"/>
    </source>
</evidence>